<dbReference type="GO" id="GO:0004519">
    <property type="term" value="F:endonuclease activity"/>
    <property type="evidence" value="ECO:0007669"/>
    <property type="project" value="UniProtKB-KW"/>
</dbReference>
<evidence type="ECO:0000256" key="4">
    <source>
        <dbReference type="ARBA" id="ARBA00022759"/>
    </source>
</evidence>
<evidence type="ECO:0000256" key="2">
    <source>
        <dbReference type="ARBA" id="ARBA00022695"/>
    </source>
</evidence>
<feature type="domain" description="Reverse transcriptase RNase H-like" evidence="8">
    <location>
        <begin position="2"/>
        <end position="49"/>
    </location>
</feature>
<keyword evidence="10" id="KW-1185">Reference proteome</keyword>
<protein>
    <submittedName>
        <fullName evidence="9">Unnamed protein product</fullName>
    </submittedName>
</protein>
<dbReference type="InterPro" id="IPR050951">
    <property type="entry name" value="Retrovirus_Pol_polyprotein"/>
</dbReference>
<dbReference type="GO" id="GO:0003964">
    <property type="term" value="F:RNA-directed DNA polymerase activity"/>
    <property type="evidence" value="ECO:0007669"/>
    <property type="project" value="UniProtKB-KW"/>
</dbReference>
<dbReference type="EMBL" id="BSXT01005115">
    <property type="protein sequence ID" value="GMF59783.1"/>
    <property type="molecule type" value="Genomic_DNA"/>
</dbReference>
<dbReference type="Pfam" id="PF17917">
    <property type="entry name" value="RT_RNaseH"/>
    <property type="match status" value="1"/>
</dbReference>
<feature type="region of interest" description="Disordered" evidence="7">
    <location>
        <begin position="83"/>
        <end position="153"/>
    </location>
</feature>
<keyword evidence="2" id="KW-0548">Nucleotidyltransferase</keyword>
<evidence type="ECO:0000256" key="7">
    <source>
        <dbReference type="SAM" id="MobiDB-lite"/>
    </source>
</evidence>
<reference evidence="9" key="1">
    <citation type="submission" date="2023-04" db="EMBL/GenBank/DDBJ databases">
        <title>Phytophthora fragariaefolia NBRC 109709.</title>
        <authorList>
            <person name="Ichikawa N."/>
            <person name="Sato H."/>
            <person name="Tonouchi N."/>
        </authorList>
    </citation>
    <scope>NUCLEOTIDE SEQUENCE</scope>
    <source>
        <strain evidence="9">NBRC 109709</strain>
    </source>
</reference>
<evidence type="ECO:0000256" key="5">
    <source>
        <dbReference type="ARBA" id="ARBA00022801"/>
    </source>
</evidence>
<keyword evidence="3" id="KW-0540">Nuclease</keyword>
<dbReference type="GO" id="GO:0016787">
    <property type="term" value="F:hydrolase activity"/>
    <property type="evidence" value="ECO:0007669"/>
    <property type="project" value="UniProtKB-KW"/>
</dbReference>
<evidence type="ECO:0000256" key="3">
    <source>
        <dbReference type="ARBA" id="ARBA00022722"/>
    </source>
</evidence>
<sequence length="153" mass="17221">MVWAVKLYRPYLYGRAFEIVIDHAALKWLTTRPNLAGRLHRWPLTLQEYEFVIAYRSGATSVAVDALSRAPVEVLMAAGKRYRQGRQRARLADAESKTEDDTQVAADDDRGRENGSSDKRDGARDDSEQHGDGDEDGTDHRIEDGNNSGRETE</sequence>
<feature type="compositionally biased region" description="Basic and acidic residues" evidence="7">
    <location>
        <begin position="90"/>
        <end position="100"/>
    </location>
</feature>
<dbReference type="Proteomes" id="UP001165121">
    <property type="component" value="Unassembled WGS sequence"/>
</dbReference>
<gene>
    <name evidence="9" type="ORF">Pfra01_002590100</name>
</gene>
<accession>A0A9W7D7C9</accession>
<organism evidence="9 10">
    <name type="scientific">Phytophthora fragariaefolia</name>
    <dbReference type="NCBI Taxonomy" id="1490495"/>
    <lineage>
        <taxon>Eukaryota</taxon>
        <taxon>Sar</taxon>
        <taxon>Stramenopiles</taxon>
        <taxon>Oomycota</taxon>
        <taxon>Peronosporomycetes</taxon>
        <taxon>Peronosporales</taxon>
        <taxon>Peronosporaceae</taxon>
        <taxon>Phytophthora</taxon>
    </lineage>
</organism>
<dbReference type="PANTHER" id="PTHR37984">
    <property type="entry name" value="PROTEIN CBG26694"/>
    <property type="match status" value="1"/>
</dbReference>
<evidence type="ECO:0000313" key="9">
    <source>
        <dbReference type="EMBL" id="GMF59783.1"/>
    </source>
</evidence>
<dbReference type="AlphaFoldDB" id="A0A9W7D7C9"/>
<dbReference type="PANTHER" id="PTHR37984:SF5">
    <property type="entry name" value="PROTEIN NYNRIN-LIKE"/>
    <property type="match status" value="1"/>
</dbReference>
<comment type="caution">
    <text evidence="9">The sequence shown here is derived from an EMBL/GenBank/DDBJ whole genome shotgun (WGS) entry which is preliminary data.</text>
</comment>
<dbReference type="SUPFAM" id="SSF56672">
    <property type="entry name" value="DNA/RNA polymerases"/>
    <property type="match status" value="1"/>
</dbReference>
<keyword evidence="4" id="KW-0255">Endonuclease</keyword>
<keyword evidence="6" id="KW-0695">RNA-directed DNA polymerase</keyword>
<dbReference type="InterPro" id="IPR043502">
    <property type="entry name" value="DNA/RNA_pol_sf"/>
</dbReference>
<keyword evidence="1" id="KW-0808">Transferase</keyword>
<evidence type="ECO:0000256" key="1">
    <source>
        <dbReference type="ARBA" id="ARBA00022679"/>
    </source>
</evidence>
<dbReference type="OrthoDB" id="427924at2759"/>
<evidence type="ECO:0000313" key="10">
    <source>
        <dbReference type="Proteomes" id="UP001165121"/>
    </source>
</evidence>
<evidence type="ECO:0000259" key="8">
    <source>
        <dbReference type="Pfam" id="PF17917"/>
    </source>
</evidence>
<feature type="compositionally biased region" description="Basic and acidic residues" evidence="7">
    <location>
        <begin position="107"/>
        <end position="153"/>
    </location>
</feature>
<name>A0A9W7D7C9_9STRA</name>
<keyword evidence="5" id="KW-0378">Hydrolase</keyword>
<evidence type="ECO:0000256" key="6">
    <source>
        <dbReference type="ARBA" id="ARBA00022918"/>
    </source>
</evidence>
<dbReference type="InterPro" id="IPR041373">
    <property type="entry name" value="RT_RNaseH"/>
</dbReference>
<proteinExistence type="predicted"/>